<dbReference type="Proteomes" id="UP000256269">
    <property type="component" value="Unassembled WGS sequence"/>
</dbReference>
<organism evidence="2 3">
    <name type="scientific">Kutzneria buriramensis</name>
    <dbReference type="NCBI Taxonomy" id="1045776"/>
    <lineage>
        <taxon>Bacteria</taxon>
        <taxon>Bacillati</taxon>
        <taxon>Actinomycetota</taxon>
        <taxon>Actinomycetes</taxon>
        <taxon>Pseudonocardiales</taxon>
        <taxon>Pseudonocardiaceae</taxon>
        <taxon>Kutzneria</taxon>
    </lineage>
</organism>
<dbReference type="AlphaFoldDB" id="A0A3E0HVR3"/>
<evidence type="ECO:0000256" key="1">
    <source>
        <dbReference type="SAM" id="MobiDB-lite"/>
    </source>
</evidence>
<comment type="caution">
    <text evidence="2">The sequence shown here is derived from an EMBL/GenBank/DDBJ whole genome shotgun (WGS) entry which is preliminary data.</text>
</comment>
<sequence>MSEQSRAGTLFTTWLTSSDRVDHAVTDEQFHDNRPEPETVCGVTILLAPMETPPGPRCARCTAFLAARASLSGLEQRLDPHRHRRTSWLGRLLHPNTSAVPGPRALARDGRFQAPVDTVGSPAAVSTGPDLGATS</sequence>
<gene>
    <name evidence="2" type="ORF">BCF44_104323</name>
</gene>
<dbReference type="EMBL" id="QUNO01000004">
    <property type="protein sequence ID" value="REH50055.1"/>
    <property type="molecule type" value="Genomic_DNA"/>
</dbReference>
<evidence type="ECO:0000313" key="2">
    <source>
        <dbReference type="EMBL" id="REH50055.1"/>
    </source>
</evidence>
<keyword evidence="3" id="KW-1185">Reference proteome</keyword>
<accession>A0A3E0HVR3</accession>
<evidence type="ECO:0000313" key="3">
    <source>
        <dbReference type="Proteomes" id="UP000256269"/>
    </source>
</evidence>
<protein>
    <submittedName>
        <fullName evidence="2">Uncharacterized protein</fullName>
    </submittedName>
</protein>
<feature type="region of interest" description="Disordered" evidence="1">
    <location>
        <begin position="115"/>
        <end position="135"/>
    </location>
</feature>
<reference evidence="2 3" key="1">
    <citation type="submission" date="2018-08" db="EMBL/GenBank/DDBJ databases">
        <title>Genomic Encyclopedia of Archaeal and Bacterial Type Strains, Phase II (KMG-II): from individual species to whole genera.</title>
        <authorList>
            <person name="Goeker M."/>
        </authorList>
    </citation>
    <scope>NUCLEOTIDE SEQUENCE [LARGE SCALE GENOMIC DNA]</scope>
    <source>
        <strain evidence="2 3">DSM 45791</strain>
    </source>
</reference>
<name>A0A3E0HVR3_9PSEU</name>
<proteinExistence type="predicted"/>